<evidence type="ECO:0000313" key="3">
    <source>
        <dbReference type="Proteomes" id="UP000077521"/>
    </source>
</evidence>
<sequence>MPTQRKTNVLFLDGAWLSRSDAAFEALCLAMGIGYKSNVALMAQALDTHDQNGVRQVAYYHSGVDTSIGLLPIFGLLPIVGWLPNFLHFVAGATGYGLLDNLIAAYRFLVDNYVEGDDIYLFGFSRGAYTARALSGLIAYAGILRKTQADFINPIIKAYTLRSRHDPAACRHSAEILFKYTRRWPGLEAIEREKHFILRNIPSLRAEDKLKNHWTIPKDQTRVRPPPIKAIGVYDTVGALGIPNAGNAPWFHERYQFFDTALSGNVQYAYHALAMNEDRADFRPTLWTVRTDERQPRQVVEQVWLKGSHLDVGGGIHEHGLSDITLAWMVAQMMDYAMGPRLQFNLELLKRTQDRTRPWALQPPHPTRNPIMFRYERQVLAIPPPEERSERGPFEPASESIHPSLTVGDLVRPDRSGHFKSLRERDPAKLRKMWKKASDSETLLPTEQDLLWTETQAKVWPPSIAYRWLDGWLSTEAITRVLTLVKLVVALLLWPLWMAIIALSFVTYLPVLVISLVFTHSMNTENLMWLPPQGAREQLARAWGG</sequence>
<dbReference type="PANTHER" id="PTHR33840:SF1">
    <property type="entry name" value="TLE1 PHOSPHOLIPASE DOMAIN-CONTAINING PROTEIN"/>
    <property type="match status" value="1"/>
</dbReference>
<evidence type="ECO:0000259" key="1">
    <source>
        <dbReference type="Pfam" id="PF09994"/>
    </source>
</evidence>
<reference evidence="2" key="2">
    <citation type="journal article" date="2019" name="IMA Fungus">
        <title>Genome sequencing and comparison of five Tilletia species to identify candidate genes for the detection of regulated species infecting wheat.</title>
        <authorList>
            <person name="Nguyen H.D.T."/>
            <person name="Sultana T."/>
            <person name="Kesanakurti P."/>
            <person name="Hambleton S."/>
        </authorList>
    </citation>
    <scope>NUCLEOTIDE SEQUENCE</scope>
    <source>
        <strain evidence="2">DAOMC 236416</strain>
    </source>
</reference>
<dbReference type="InterPro" id="IPR029058">
    <property type="entry name" value="AB_hydrolase_fold"/>
</dbReference>
<keyword evidence="3" id="KW-1185">Reference proteome</keyword>
<organism evidence="2 3">
    <name type="scientific">Tilletia indica</name>
    <dbReference type="NCBI Taxonomy" id="43049"/>
    <lineage>
        <taxon>Eukaryota</taxon>
        <taxon>Fungi</taxon>
        <taxon>Dikarya</taxon>
        <taxon>Basidiomycota</taxon>
        <taxon>Ustilaginomycotina</taxon>
        <taxon>Exobasidiomycetes</taxon>
        <taxon>Tilletiales</taxon>
        <taxon>Tilletiaceae</taxon>
        <taxon>Tilletia</taxon>
    </lineage>
</organism>
<gene>
    <name evidence="2" type="ORF">A4X13_0g6147</name>
</gene>
<dbReference type="EMBL" id="LWDF02000550">
    <property type="protein sequence ID" value="KAE8244971.1"/>
    <property type="molecule type" value="Genomic_DNA"/>
</dbReference>
<proteinExistence type="predicted"/>
<dbReference type="InterPro" id="IPR018712">
    <property type="entry name" value="Tle1-like_cat"/>
</dbReference>
<feature type="domain" description="T6SS Phospholipase effector Tle1-like catalytic" evidence="1">
    <location>
        <begin position="6"/>
        <end position="332"/>
    </location>
</feature>
<name>A0A177TV24_9BASI</name>
<dbReference type="PANTHER" id="PTHR33840">
    <property type="match status" value="1"/>
</dbReference>
<dbReference type="SUPFAM" id="SSF53474">
    <property type="entry name" value="alpha/beta-Hydrolases"/>
    <property type="match status" value="1"/>
</dbReference>
<dbReference type="AlphaFoldDB" id="A0A177TV24"/>
<evidence type="ECO:0000313" key="2">
    <source>
        <dbReference type="EMBL" id="KAE8244971.1"/>
    </source>
</evidence>
<comment type="caution">
    <text evidence="2">The sequence shown here is derived from an EMBL/GenBank/DDBJ whole genome shotgun (WGS) entry which is preliminary data.</text>
</comment>
<dbReference type="Pfam" id="PF09994">
    <property type="entry name" value="T6SS_Tle1-like_cat"/>
    <property type="match status" value="1"/>
</dbReference>
<accession>A0A177TV24</accession>
<protein>
    <recommendedName>
        <fullName evidence="1">T6SS Phospholipase effector Tle1-like catalytic domain-containing protein</fullName>
    </recommendedName>
</protein>
<reference evidence="2" key="1">
    <citation type="submission" date="2016-04" db="EMBL/GenBank/DDBJ databases">
        <authorList>
            <person name="Nguyen H.D."/>
            <person name="Samba Siva P."/>
            <person name="Cullis J."/>
            <person name="Levesque C.A."/>
            <person name="Hambleton S."/>
        </authorList>
    </citation>
    <scope>NUCLEOTIDE SEQUENCE</scope>
    <source>
        <strain evidence="2">DAOMC 236416</strain>
    </source>
</reference>
<dbReference type="Proteomes" id="UP000077521">
    <property type="component" value="Unassembled WGS sequence"/>
</dbReference>